<evidence type="ECO:0000313" key="2">
    <source>
        <dbReference type="Proteomes" id="UP001059380"/>
    </source>
</evidence>
<dbReference type="Proteomes" id="UP001059380">
    <property type="component" value="Chromosome"/>
</dbReference>
<dbReference type="EMBL" id="CP093313">
    <property type="protein sequence ID" value="UWZ86250.1"/>
    <property type="molecule type" value="Genomic_DNA"/>
</dbReference>
<sequence>MSLAILHAPPGRLVDISASAPPRDRTSRTQKALDHCKAEWSNAYQIAQEKGLPATKALRMAQVAYKLALPKLDGLPAIRAHIAAVAQGVALEVFTGRDASQLLYAAQVALTLQQKGTKK</sequence>
<keyword evidence="2" id="KW-1185">Reference proteome</keyword>
<proteinExistence type="predicted"/>
<dbReference type="AlphaFoldDB" id="A0A9J7BWQ7"/>
<evidence type="ECO:0000313" key="1">
    <source>
        <dbReference type="EMBL" id="UWZ86250.1"/>
    </source>
</evidence>
<dbReference type="RefSeq" id="WP_260795894.1">
    <property type="nucleotide sequence ID" value="NZ_CP093313.1"/>
</dbReference>
<gene>
    <name evidence="1" type="ORF">MOP44_09960</name>
</gene>
<name>A0A9J7BWQ7_9BACT</name>
<accession>A0A9J7BWQ7</accession>
<protein>
    <submittedName>
        <fullName evidence="1">Uncharacterized protein</fullName>
    </submittedName>
</protein>
<reference evidence="1" key="1">
    <citation type="submission" date="2021-04" db="EMBL/GenBank/DDBJ databases">
        <title>Phylogenetic analysis of Acidobacteriaceae.</title>
        <authorList>
            <person name="Qiu L."/>
            <person name="Zhang Q."/>
        </authorList>
    </citation>
    <scope>NUCLEOTIDE SEQUENCE</scope>
    <source>
        <strain evidence="1">DSM 25168</strain>
    </source>
</reference>
<dbReference type="KEGG" id="orp:MOP44_09960"/>
<organism evidence="1 2">
    <name type="scientific">Occallatibacter riparius</name>
    <dbReference type="NCBI Taxonomy" id="1002689"/>
    <lineage>
        <taxon>Bacteria</taxon>
        <taxon>Pseudomonadati</taxon>
        <taxon>Acidobacteriota</taxon>
        <taxon>Terriglobia</taxon>
        <taxon>Terriglobales</taxon>
        <taxon>Acidobacteriaceae</taxon>
        <taxon>Occallatibacter</taxon>
    </lineage>
</organism>